<keyword evidence="1" id="KW-0732">Signal</keyword>
<gene>
    <name evidence="2" type="ORF">FLAT13_03334</name>
</gene>
<proteinExistence type="predicted"/>
<accession>A0A6V6Z4C2</accession>
<comment type="caution">
    <text evidence="2">The sequence shown here is derived from an EMBL/GenBank/DDBJ whole genome shotgun (WGS) entry which is preliminary data.</text>
</comment>
<keyword evidence="3" id="KW-1185">Reference proteome</keyword>
<dbReference type="RefSeq" id="WP_180909655.1">
    <property type="nucleotide sequence ID" value="NZ_CAIJDP010000078.1"/>
</dbReference>
<feature type="chain" id="PRO_5027691963" evidence="1">
    <location>
        <begin position="25"/>
        <end position="324"/>
    </location>
</feature>
<evidence type="ECO:0000313" key="2">
    <source>
        <dbReference type="EMBL" id="CAD0006439.1"/>
    </source>
</evidence>
<protein>
    <submittedName>
        <fullName evidence="2">Uncharacterized protein</fullName>
    </submittedName>
</protein>
<organism evidence="2 3">
    <name type="scientific">Flavobacterium salmonis</name>
    <dbReference type="NCBI Taxonomy" id="2654844"/>
    <lineage>
        <taxon>Bacteria</taxon>
        <taxon>Pseudomonadati</taxon>
        <taxon>Bacteroidota</taxon>
        <taxon>Flavobacteriia</taxon>
        <taxon>Flavobacteriales</taxon>
        <taxon>Flavobacteriaceae</taxon>
        <taxon>Flavobacterium</taxon>
    </lineage>
</organism>
<dbReference type="AlphaFoldDB" id="A0A6V6Z4C2"/>
<dbReference type="Proteomes" id="UP000530060">
    <property type="component" value="Unassembled WGS sequence"/>
</dbReference>
<name>A0A6V6Z4C2_9FLAO</name>
<feature type="signal peptide" evidence="1">
    <location>
        <begin position="1"/>
        <end position="24"/>
    </location>
</feature>
<evidence type="ECO:0000256" key="1">
    <source>
        <dbReference type="SAM" id="SignalP"/>
    </source>
</evidence>
<evidence type="ECO:0000313" key="3">
    <source>
        <dbReference type="Proteomes" id="UP000530060"/>
    </source>
</evidence>
<dbReference type="EMBL" id="CAIJDP010000078">
    <property type="protein sequence ID" value="CAD0006439.1"/>
    <property type="molecule type" value="Genomic_DNA"/>
</dbReference>
<sequence length="324" mass="36730">MALLIFTRCRIILLLLICSSPALFYPQAQKPTPKVMFAIETYAYLKGQSSALKTIAKQFPDLKRKVSAAQNNAEIPFSRAERNIERFLQDELTASEFKIVQRNIDSLINVQLQNPIEKQKYAIAFLEKVSKGSHHITDTTISKGILSFAYHHTPHEEINDGHIKTFATKNHPKAEQTALKVPIPHSWLAEEAHMPETIQQFTSYYGTGNEKITIVVYDLSEQPEIILNEKSILEMIPPESALIRTENVKIDGIPGMMVDVEQSLGNAADQMKIRMLQFMFTQKQKLYCLQGSIGPVASNKNLDLQIKKYEPLFRLIASKTVIED</sequence>
<reference evidence="2 3" key="1">
    <citation type="submission" date="2020-06" db="EMBL/GenBank/DDBJ databases">
        <authorList>
            <person name="Criscuolo A."/>
        </authorList>
    </citation>
    <scope>NUCLEOTIDE SEQUENCE [LARGE SCALE GENOMIC DNA]</scope>
    <source>
        <strain evidence="3">CIP 111411</strain>
    </source>
</reference>